<evidence type="ECO:0000313" key="2">
    <source>
        <dbReference type="EMBL" id="KAK7338681.1"/>
    </source>
</evidence>
<dbReference type="EMBL" id="JAYMYQ010000004">
    <property type="protein sequence ID" value="KAK7338681.1"/>
    <property type="molecule type" value="Genomic_DNA"/>
</dbReference>
<gene>
    <name evidence="2" type="ORF">VNO77_19306</name>
</gene>
<proteinExistence type="predicted"/>
<reference evidence="2 3" key="1">
    <citation type="submission" date="2024-01" db="EMBL/GenBank/DDBJ databases">
        <title>The genomes of 5 underutilized Papilionoideae crops provide insights into root nodulation and disease resistanc.</title>
        <authorList>
            <person name="Jiang F."/>
        </authorList>
    </citation>
    <scope>NUCLEOTIDE SEQUENCE [LARGE SCALE GENOMIC DNA]</scope>
    <source>
        <strain evidence="2">LVBAO_FW01</strain>
        <tissue evidence="2">Leaves</tissue>
    </source>
</reference>
<evidence type="ECO:0000313" key="3">
    <source>
        <dbReference type="Proteomes" id="UP001367508"/>
    </source>
</evidence>
<accession>A0AAN9LN42</accession>
<protein>
    <submittedName>
        <fullName evidence="2">Uncharacterized protein</fullName>
    </submittedName>
</protein>
<dbReference type="Proteomes" id="UP001367508">
    <property type="component" value="Unassembled WGS sequence"/>
</dbReference>
<name>A0AAN9LN42_CANGL</name>
<comment type="caution">
    <text evidence="2">The sequence shown here is derived from an EMBL/GenBank/DDBJ whole genome shotgun (WGS) entry which is preliminary data.</text>
</comment>
<dbReference type="AlphaFoldDB" id="A0AAN9LN42"/>
<sequence length="191" mass="20491">MIASDRPALSRMGTLFLLEHDMCCPVVEVPFVFTSWVLPEGQGRGRRGALSLLFFLHSGDRSALLNAAGFRVARSASSDGVDGDLPQGLGATMEATSSARREQSSQHGSGRVLHRGSGLITTSWFKSRGRSSVTDAAYLLLAKQQFMPTVGTDSISGEVLTRMVAVLIATDVRRRYISSSSFANRAEPGVV</sequence>
<evidence type="ECO:0000256" key="1">
    <source>
        <dbReference type="SAM" id="MobiDB-lite"/>
    </source>
</evidence>
<keyword evidence="3" id="KW-1185">Reference proteome</keyword>
<organism evidence="2 3">
    <name type="scientific">Canavalia gladiata</name>
    <name type="common">Sword bean</name>
    <name type="synonym">Dolichos gladiatus</name>
    <dbReference type="NCBI Taxonomy" id="3824"/>
    <lineage>
        <taxon>Eukaryota</taxon>
        <taxon>Viridiplantae</taxon>
        <taxon>Streptophyta</taxon>
        <taxon>Embryophyta</taxon>
        <taxon>Tracheophyta</taxon>
        <taxon>Spermatophyta</taxon>
        <taxon>Magnoliopsida</taxon>
        <taxon>eudicotyledons</taxon>
        <taxon>Gunneridae</taxon>
        <taxon>Pentapetalae</taxon>
        <taxon>rosids</taxon>
        <taxon>fabids</taxon>
        <taxon>Fabales</taxon>
        <taxon>Fabaceae</taxon>
        <taxon>Papilionoideae</taxon>
        <taxon>50 kb inversion clade</taxon>
        <taxon>NPAAA clade</taxon>
        <taxon>indigoferoid/millettioid clade</taxon>
        <taxon>Phaseoleae</taxon>
        <taxon>Canavalia</taxon>
    </lineage>
</organism>
<feature type="region of interest" description="Disordered" evidence="1">
    <location>
        <begin position="76"/>
        <end position="113"/>
    </location>
</feature>